<gene>
    <name evidence="8" type="primary">thiG</name>
    <name evidence="10" type="ORF">DXD13_12610</name>
</gene>
<dbReference type="EMBL" id="QSQP01000017">
    <property type="protein sequence ID" value="RGK41276.1"/>
    <property type="molecule type" value="Genomic_DNA"/>
</dbReference>
<dbReference type="GO" id="GO:0005737">
    <property type="term" value="C:cytoplasm"/>
    <property type="evidence" value="ECO:0007669"/>
    <property type="project" value="UniProtKB-SubCell"/>
</dbReference>
<keyword evidence="6 8" id="KW-0704">Schiff base</keyword>
<keyword evidence="4 8" id="KW-0808">Transferase</keyword>
<evidence type="ECO:0000256" key="1">
    <source>
        <dbReference type="ARBA" id="ARBA00002834"/>
    </source>
</evidence>
<feature type="active site" description="Schiff-base intermediate with DXP" evidence="8">
    <location>
        <position position="102"/>
    </location>
</feature>
<proteinExistence type="inferred from homology"/>
<dbReference type="Proteomes" id="UP000261052">
    <property type="component" value="Unassembled WGS sequence"/>
</dbReference>
<dbReference type="CDD" id="cd04728">
    <property type="entry name" value="ThiG"/>
    <property type="match status" value="1"/>
</dbReference>
<evidence type="ECO:0000256" key="5">
    <source>
        <dbReference type="ARBA" id="ARBA00022977"/>
    </source>
</evidence>
<organism evidence="10 11">
    <name type="scientific">Agathobacter rectalis</name>
    <dbReference type="NCBI Taxonomy" id="39491"/>
    <lineage>
        <taxon>Bacteria</taxon>
        <taxon>Bacillati</taxon>
        <taxon>Bacillota</taxon>
        <taxon>Clostridia</taxon>
        <taxon>Lachnospirales</taxon>
        <taxon>Lachnospiraceae</taxon>
        <taxon>Agathobacter</taxon>
    </lineage>
</organism>
<reference evidence="10 11" key="1">
    <citation type="submission" date="2018-08" db="EMBL/GenBank/DDBJ databases">
        <title>A genome reference for cultivated species of the human gut microbiota.</title>
        <authorList>
            <person name="Zou Y."/>
            <person name="Xue W."/>
            <person name="Luo G."/>
        </authorList>
    </citation>
    <scope>NUCLEOTIDE SEQUENCE [LARGE SCALE GENOMIC DNA]</scope>
    <source>
        <strain evidence="10 11">TF11-15AC</strain>
    </source>
</reference>
<keyword evidence="5 8" id="KW-0784">Thiamine biosynthesis</keyword>
<feature type="binding site" evidence="8">
    <location>
        <begin position="211"/>
        <end position="212"/>
    </location>
    <ligand>
        <name>1-deoxy-D-xylulose 5-phosphate</name>
        <dbReference type="ChEBI" id="CHEBI:57792"/>
    </ligand>
</feature>
<evidence type="ECO:0000313" key="10">
    <source>
        <dbReference type="EMBL" id="RGK41276.1"/>
    </source>
</evidence>
<dbReference type="InterPro" id="IPR013785">
    <property type="entry name" value="Aldolase_TIM"/>
</dbReference>
<dbReference type="GO" id="GO:1990107">
    <property type="term" value="F:thiazole synthase activity"/>
    <property type="evidence" value="ECO:0007669"/>
    <property type="project" value="UniProtKB-EC"/>
</dbReference>
<comment type="subcellular location">
    <subcellularLocation>
        <location evidence="8">Cytoplasm</location>
    </subcellularLocation>
</comment>
<dbReference type="Gene3D" id="3.20.20.70">
    <property type="entry name" value="Aldolase class I"/>
    <property type="match status" value="1"/>
</dbReference>
<accession>A0A3E4LVB3</accession>
<dbReference type="InterPro" id="IPR008867">
    <property type="entry name" value="ThiG"/>
</dbReference>
<dbReference type="InterPro" id="IPR033983">
    <property type="entry name" value="Thiazole_synthase_ThiG"/>
</dbReference>
<feature type="binding site" evidence="8">
    <location>
        <position position="163"/>
    </location>
    <ligand>
        <name>1-deoxy-D-xylulose 5-phosphate</name>
        <dbReference type="ChEBI" id="CHEBI:57792"/>
    </ligand>
</feature>
<comment type="subunit">
    <text evidence="8">Homotetramer. Forms heterodimers with either ThiH or ThiS.</text>
</comment>
<dbReference type="PANTHER" id="PTHR34266">
    <property type="entry name" value="THIAZOLE SYNTHASE"/>
    <property type="match status" value="1"/>
</dbReference>
<evidence type="ECO:0000256" key="4">
    <source>
        <dbReference type="ARBA" id="ARBA00022679"/>
    </source>
</evidence>
<sequence>MSKNIDLAKDKLVLGGHEFTSRFILGSGKFSLDLVKACIEKADAQIITLALRRANDGGLANILDYIPDNVTLLPNTSGARNADEAVRIARLSRELGCGDFVKIEIMHDSKYLLPDNFETIKATEILAKEGFVVMPYMYPDLNVARDLANAGAACIMPLGAPIGSNKGICTKEFIQILIDEIDLPIIVDAGIGRPSQACEAMEMGAAAVMANTAVATAGDVEIMAEAFKKAIEAGRMAYLSGLGRTLTKGASASSPLTGYLRD</sequence>
<comment type="catalytic activity">
    <reaction evidence="7 8">
        <text>[ThiS sulfur-carrier protein]-C-terminal-Gly-aminoethanethioate + 2-iminoacetate + 1-deoxy-D-xylulose 5-phosphate = [ThiS sulfur-carrier protein]-C-terminal Gly-Gly + 2-[(2R,5Z)-2-carboxy-4-methylthiazol-5(2H)-ylidene]ethyl phosphate + 2 H2O + H(+)</text>
        <dbReference type="Rhea" id="RHEA:26297"/>
        <dbReference type="Rhea" id="RHEA-COMP:12909"/>
        <dbReference type="Rhea" id="RHEA-COMP:19908"/>
        <dbReference type="ChEBI" id="CHEBI:15377"/>
        <dbReference type="ChEBI" id="CHEBI:15378"/>
        <dbReference type="ChEBI" id="CHEBI:57792"/>
        <dbReference type="ChEBI" id="CHEBI:62899"/>
        <dbReference type="ChEBI" id="CHEBI:77846"/>
        <dbReference type="ChEBI" id="CHEBI:90778"/>
        <dbReference type="ChEBI" id="CHEBI:232372"/>
        <dbReference type="EC" id="2.8.1.10"/>
    </reaction>
</comment>
<dbReference type="PANTHER" id="PTHR34266:SF2">
    <property type="entry name" value="THIAZOLE SYNTHASE"/>
    <property type="match status" value="1"/>
</dbReference>
<evidence type="ECO:0000313" key="11">
    <source>
        <dbReference type="Proteomes" id="UP000261052"/>
    </source>
</evidence>
<evidence type="ECO:0000256" key="2">
    <source>
        <dbReference type="ARBA" id="ARBA00004948"/>
    </source>
</evidence>
<comment type="caution">
    <text evidence="10">The sequence shown here is derived from an EMBL/GenBank/DDBJ whole genome shotgun (WGS) entry which is preliminary data.</text>
</comment>
<dbReference type="HAMAP" id="MF_00443">
    <property type="entry name" value="ThiG"/>
    <property type="match status" value="1"/>
</dbReference>
<comment type="similarity">
    <text evidence="8">Belongs to the ThiG family.</text>
</comment>
<dbReference type="Pfam" id="PF05690">
    <property type="entry name" value="ThiG"/>
    <property type="match status" value="1"/>
</dbReference>
<evidence type="ECO:0000256" key="8">
    <source>
        <dbReference type="HAMAP-Rule" id="MF_00443"/>
    </source>
</evidence>
<comment type="pathway">
    <text evidence="2 8">Cofactor biosynthesis; thiamine diphosphate biosynthesis.</text>
</comment>
<evidence type="ECO:0000256" key="7">
    <source>
        <dbReference type="ARBA" id="ARBA00049897"/>
    </source>
</evidence>
<dbReference type="SUPFAM" id="SSF110399">
    <property type="entry name" value="ThiG-like"/>
    <property type="match status" value="1"/>
</dbReference>
<evidence type="ECO:0000259" key="9">
    <source>
        <dbReference type="Pfam" id="PF05690"/>
    </source>
</evidence>
<feature type="binding site" evidence="8">
    <location>
        <begin position="189"/>
        <end position="190"/>
    </location>
    <ligand>
        <name>1-deoxy-D-xylulose 5-phosphate</name>
        <dbReference type="ChEBI" id="CHEBI:57792"/>
    </ligand>
</feature>
<evidence type="ECO:0000256" key="6">
    <source>
        <dbReference type="ARBA" id="ARBA00023270"/>
    </source>
</evidence>
<comment type="function">
    <text evidence="1 8">Catalyzes the rearrangement of 1-deoxy-D-xylulose 5-phosphate (DXP) to produce the thiazole phosphate moiety of thiamine. Sulfur is provided by the thiocarboxylate moiety of the carrier protein ThiS. In vitro, sulfur can be provided by H(2)S.</text>
</comment>
<name>A0A3E4LVB3_9FIRM</name>
<dbReference type="UniPathway" id="UPA00060"/>
<dbReference type="AlphaFoldDB" id="A0A3E4LVB3"/>
<dbReference type="GO" id="GO:0009229">
    <property type="term" value="P:thiamine diphosphate biosynthetic process"/>
    <property type="evidence" value="ECO:0007669"/>
    <property type="project" value="UniProtKB-UniRule"/>
</dbReference>
<feature type="domain" description="Thiazole synthase ThiG" evidence="9">
    <location>
        <begin position="14"/>
        <end position="255"/>
    </location>
</feature>
<keyword evidence="8" id="KW-0963">Cytoplasm</keyword>
<protein>
    <recommendedName>
        <fullName evidence="3 8">Thiazole synthase</fullName>
        <ecNumber evidence="3 8">2.8.1.10</ecNumber>
    </recommendedName>
</protein>
<dbReference type="EC" id="2.8.1.10" evidence="3 8"/>
<dbReference type="RefSeq" id="WP_117686518.1">
    <property type="nucleotide sequence ID" value="NZ_QSQP01000017.1"/>
</dbReference>
<evidence type="ECO:0000256" key="3">
    <source>
        <dbReference type="ARBA" id="ARBA00011960"/>
    </source>
</evidence>